<dbReference type="InterPro" id="IPR005863">
    <property type="entry name" value="UDP-N-AcMur_synth"/>
</dbReference>
<dbReference type="GO" id="GO:0008360">
    <property type="term" value="P:regulation of cell shape"/>
    <property type="evidence" value="ECO:0007669"/>
    <property type="project" value="UniProtKB-KW"/>
</dbReference>
<proteinExistence type="inferred from homology"/>
<dbReference type="PANTHER" id="PTHR43024">
    <property type="entry name" value="UDP-N-ACETYLMURAMOYL-TRIPEPTIDE--D-ALANYL-D-ALANINE LIGASE"/>
    <property type="match status" value="1"/>
</dbReference>
<protein>
    <recommendedName>
        <fullName evidence="10 11">UDP-N-acetylmuramoyl-tripeptide--D-alanyl-D-alanine ligase</fullName>
        <ecNumber evidence="10 11">6.3.2.10</ecNumber>
    </recommendedName>
    <alternativeName>
        <fullName evidence="10">D-alanyl-D-alanine-adding enzyme</fullName>
    </alternativeName>
</protein>
<dbReference type="RefSeq" id="WP_121173151.1">
    <property type="nucleotide sequence ID" value="NZ_RBIN01000006.1"/>
</dbReference>
<dbReference type="EC" id="6.3.2.10" evidence="10 11"/>
<dbReference type="Gene3D" id="3.90.190.20">
    <property type="entry name" value="Mur ligase, C-terminal domain"/>
    <property type="match status" value="1"/>
</dbReference>
<name>A0A420WVC3_9GAMM</name>
<evidence type="ECO:0000256" key="9">
    <source>
        <dbReference type="ARBA" id="ARBA00023316"/>
    </source>
</evidence>
<evidence type="ECO:0000313" key="16">
    <source>
        <dbReference type="Proteomes" id="UP000281975"/>
    </source>
</evidence>
<keyword evidence="5 10" id="KW-0067">ATP-binding</keyword>
<sequence>MNNALGTDTLAGVAAELGVDLSDDGAGHLAVQRLTTDTRQLERGDLFLALRGERFDGHEFLQTAFERGAVAAIVDQRDERVSDLQQLVVPDTRLALGVLGAARRRQWGRELVAITGNSGKTTVRALTTSILELAGHTHATRANLNNDIGVPLTLLELEAEHQRAVLELGANHPGEIAWTTALSRPDVAVITNVTGAHVGEFGGPGHIARAKGEILAGLSRQGVAVLNRDDRFFAIWQRLAGEATLIDFGLDQRARVRARDMVCDALGRYAFTLVIDGQDCGRVQLTLMGRHNVLNALAAAAAAHGLGIEPALMCRGLEEAEAVARRMVVVPGPRNSRLVDDSYNANPGAVKAALDTLATLPGPRWCLLGAMGELGGYSDRAHREVGEHARQLGIEVLGTVGEPARVACDAFGEGGYHFEQWSTLADFVRERLPENASVLIKGSLSAGMDRLVSALRTDTIR</sequence>
<dbReference type="Proteomes" id="UP000281975">
    <property type="component" value="Unassembled WGS sequence"/>
</dbReference>
<reference evidence="15 16" key="1">
    <citation type="submission" date="2018-10" db="EMBL/GenBank/DDBJ databases">
        <title>Genomic Encyclopedia of Type Strains, Phase IV (KMG-IV): sequencing the most valuable type-strain genomes for metagenomic binning, comparative biology and taxonomic classification.</title>
        <authorList>
            <person name="Goeker M."/>
        </authorList>
    </citation>
    <scope>NUCLEOTIDE SEQUENCE [LARGE SCALE GENOMIC DNA]</scope>
    <source>
        <strain evidence="15 16">DSM 23229</strain>
    </source>
</reference>
<dbReference type="InterPro" id="IPR036565">
    <property type="entry name" value="Mur-like_cat_sf"/>
</dbReference>
<dbReference type="GO" id="GO:0009252">
    <property type="term" value="P:peptidoglycan biosynthetic process"/>
    <property type="evidence" value="ECO:0007669"/>
    <property type="project" value="UniProtKB-UniRule"/>
</dbReference>
<dbReference type="SUPFAM" id="SSF63418">
    <property type="entry name" value="MurE/MurF N-terminal domain"/>
    <property type="match status" value="1"/>
</dbReference>
<organism evidence="15 16">
    <name type="scientific">Kushneria sinocarnis</name>
    <dbReference type="NCBI Taxonomy" id="595502"/>
    <lineage>
        <taxon>Bacteria</taxon>
        <taxon>Pseudomonadati</taxon>
        <taxon>Pseudomonadota</taxon>
        <taxon>Gammaproteobacteria</taxon>
        <taxon>Oceanospirillales</taxon>
        <taxon>Halomonadaceae</taxon>
        <taxon>Kushneria</taxon>
    </lineage>
</organism>
<dbReference type="AlphaFoldDB" id="A0A420WVC3"/>
<comment type="caution">
    <text evidence="15">The sequence shown here is derived from an EMBL/GenBank/DDBJ whole genome shotgun (WGS) entry which is preliminary data.</text>
</comment>
<dbReference type="UniPathway" id="UPA00219"/>
<dbReference type="GO" id="GO:0008766">
    <property type="term" value="F:UDP-N-acetylmuramoylalanyl-D-glutamyl-2,6-diaminopimelate-D-alanyl-D-alanine ligase activity"/>
    <property type="evidence" value="ECO:0007669"/>
    <property type="project" value="RHEA"/>
</dbReference>
<keyword evidence="9 10" id="KW-0961">Cell wall biogenesis/degradation</keyword>
<dbReference type="GO" id="GO:0047480">
    <property type="term" value="F:UDP-N-acetylmuramoyl-tripeptide-D-alanyl-D-alanine ligase activity"/>
    <property type="evidence" value="ECO:0007669"/>
    <property type="project" value="UniProtKB-UniRule"/>
</dbReference>
<dbReference type="GO" id="GO:0005737">
    <property type="term" value="C:cytoplasm"/>
    <property type="evidence" value="ECO:0007669"/>
    <property type="project" value="UniProtKB-SubCell"/>
</dbReference>
<dbReference type="InterPro" id="IPR035911">
    <property type="entry name" value="MurE/MurF_N"/>
</dbReference>
<keyword evidence="3 10" id="KW-0132">Cell division</keyword>
<comment type="catalytic activity">
    <reaction evidence="10 11">
        <text>D-alanyl-D-alanine + UDP-N-acetyl-alpha-D-muramoyl-L-alanyl-gamma-D-glutamyl-meso-2,6-diaminopimelate + ATP = UDP-N-acetyl-alpha-D-muramoyl-L-alanyl-gamma-D-glutamyl-meso-2,6-diaminopimeloyl-D-alanyl-D-alanine + ADP + phosphate + H(+)</text>
        <dbReference type="Rhea" id="RHEA:28374"/>
        <dbReference type="ChEBI" id="CHEBI:15378"/>
        <dbReference type="ChEBI" id="CHEBI:30616"/>
        <dbReference type="ChEBI" id="CHEBI:43474"/>
        <dbReference type="ChEBI" id="CHEBI:57822"/>
        <dbReference type="ChEBI" id="CHEBI:61386"/>
        <dbReference type="ChEBI" id="CHEBI:83905"/>
        <dbReference type="ChEBI" id="CHEBI:456216"/>
        <dbReference type="EC" id="6.3.2.10"/>
    </reaction>
</comment>
<dbReference type="Pfam" id="PF02875">
    <property type="entry name" value="Mur_ligase_C"/>
    <property type="match status" value="1"/>
</dbReference>
<evidence type="ECO:0000256" key="7">
    <source>
        <dbReference type="ARBA" id="ARBA00022984"/>
    </source>
</evidence>
<feature type="domain" description="Mur ligase N-terminal catalytic" evidence="12">
    <location>
        <begin position="32"/>
        <end position="99"/>
    </location>
</feature>
<feature type="domain" description="Mur ligase C-terminal" evidence="13">
    <location>
        <begin position="325"/>
        <end position="443"/>
    </location>
</feature>
<comment type="subcellular location">
    <subcellularLocation>
        <location evidence="10 11">Cytoplasm</location>
    </subcellularLocation>
</comment>
<evidence type="ECO:0000256" key="5">
    <source>
        <dbReference type="ARBA" id="ARBA00022840"/>
    </source>
</evidence>
<comment type="similarity">
    <text evidence="10">Belongs to the MurCDEF family. MurF subfamily.</text>
</comment>
<evidence type="ECO:0000256" key="11">
    <source>
        <dbReference type="RuleBase" id="RU004136"/>
    </source>
</evidence>
<comment type="pathway">
    <text evidence="10 11">Cell wall biogenesis; peptidoglycan biosynthesis.</text>
</comment>
<dbReference type="InterPro" id="IPR051046">
    <property type="entry name" value="MurCDEF_CellWall_CoF430Synth"/>
</dbReference>
<evidence type="ECO:0000256" key="10">
    <source>
        <dbReference type="HAMAP-Rule" id="MF_02019"/>
    </source>
</evidence>
<dbReference type="GO" id="GO:0005524">
    <property type="term" value="F:ATP binding"/>
    <property type="evidence" value="ECO:0007669"/>
    <property type="project" value="UniProtKB-UniRule"/>
</dbReference>
<keyword evidence="1 10" id="KW-0963">Cytoplasm</keyword>
<evidence type="ECO:0000256" key="4">
    <source>
        <dbReference type="ARBA" id="ARBA00022741"/>
    </source>
</evidence>
<feature type="domain" description="Mur ligase central" evidence="14">
    <location>
        <begin position="114"/>
        <end position="303"/>
    </location>
</feature>
<evidence type="ECO:0000256" key="2">
    <source>
        <dbReference type="ARBA" id="ARBA00022598"/>
    </source>
</evidence>
<keyword evidence="8 10" id="KW-0131">Cell cycle</keyword>
<dbReference type="InterPro" id="IPR013221">
    <property type="entry name" value="Mur_ligase_cen"/>
</dbReference>
<gene>
    <name evidence="10" type="primary">murF</name>
    <name evidence="15" type="ORF">C7446_2214</name>
</gene>
<dbReference type="InterPro" id="IPR036615">
    <property type="entry name" value="Mur_ligase_C_dom_sf"/>
</dbReference>
<evidence type="ECO:0000259" key="12">
    <source>
        <dbReference type="Pfam" id="PF01225"/>
    </source>
</evidence>
<comment type="caution">
    <text evidence="10">Lacks conserved residue(s) required for the propagation of feature annotation.</text>
</comment>
<dbReference type="GO" id="GO:0051301">
    <property type="term" value="P:cell division"/>
    <property type="evidence" value="ECO:0007669"/>
    <property type="project" value="UniProtKB-KW"/>
</dbReference>
<dbReference type="EMBL" id="RBIN01000006">
    <property type="protein sequence ID" value="RKR02499.1"/>
    <property type="molecule type" value="Genomic_DNA"/>
</dbReference>
<accession>A0A420WVC3</accession>
<dbReference type="NCBIfam" id="TIGR01143">
    <property type="entry name" value="murF"/>
    <property type="match status" value="1"/>
</dbReference>
<keyword evidence="6 10" id="KW-0133">Cell shape</keyword>
<keyword evidence="2 10" id="KW-0436">Ligase</keyword>
<evidence type="ECO:0000256" key="3">
    <source>
        <dbReference type="ARBA" id="ARBA00022618"/>
    </source>
</evidence>
<dbReference type="InterPro" id="IPR004101">
    <property type="entry name" value="Mur_ligase_C"/>
</dbReference>
<dbReference type="PANTHER" id="PTHR43024:SF1">
    <property type="entry name" value="UDP-N-ACETYLMURAMOYL-TRIPEPTIDE--D-ALANYL-D-ALANINE LIGASE"/>
    <property type="match status" value="1"/>
</dbReference>
<evidence type="ECO:0000259" key="14">
    <source>
        <dbReference type="Pfam" id="PF08245"/>
    </source>
</evidence>
<evidence type="ECO:0000256" key="1">
    <source>
        <dbReference type="ARBA" id="ARBA00022490"/>
    </source>
</evidence>
<evidence type="ECO:0000259" key="13">
    <source>
        <dbReference type="Pfam" id="PF02875"/>
    </source>
</evidence>
<evidence type="ECO:0000256" key="8">
    <source>
        <dbReference type="ARBA" id="ARBA00023306"/>
    </source>
</evidence>
<dbReference type="InterPro" id="IPR000713">
    <property type="entry name" value="Mur_ligase_N"/>
</dbReference>
<dbReference type="Gene3D" id="3.40.1190.10">
    <property type="entry name" value="Mur-like, catalytic domain"/>
    <property type="match status" value="1"/>
</dbReference>
<dbReference type="SUPFAM" id="SSF53244">
    <property type="entry name" value="MurD-like peptide ligases, peptide-binding domain"/>
    <property type="match status" value="1"/>
</dbReference>
<keyword evidence="16" id="KW-1185">Reference proteome</keyword>
<dbReference type="GO" id="GO:0071555">
    <property type="term" value="P:cell wall organization"/>
    <property type="evidence" value="ECO:0007669"/>
    <property type="project" value="UniProtKB-KW"/>
</dbReference>
<dbReference type="Gene3D" id="3.40.1390.10">
    <property type="entry name" value="MurE/MurF, N-terminal domain"/>
    <property type="match status" value="1"/>
</dbReference>
<evidence type="ECO:0000256" key="6">
    <source>
        <dbReference type="ARBA" id="ARBA00022960"/>
    </source>
</evidence>
<dbReference type="SUPFAM" id="SSF53623">
    <property type="entry name" value="MurD-like peptide ligases, catalytic domain"/>
    <property type="match status" value="1"/>
</dbReference>
<comment type="function">
    <text evidence="10 11">Involved in cell wall formation. Catalyzes the final step in the synthesis of UDP-N-acetylmuramoyl-pentapeptide, the precursor of murein.</text>
</comment>
<keyword evidence="4 10" id="KW-0547">Nucleotide-binding</keyword>
<keyword evidence="7 10" id="KW-0573">Peptidoglycan synthesis</keyword>
<dbReference type="OrthoDB" id="9801978at2"/>
<dbReference type="Pfam" id="PF08245">
    <property type="entry name" value="Mur_ligase_M"/>
    <property type="match status" value="1"/>
</dbReference>
<dbReference type="HAMAP" id="MF_02019">
    <property type="entry name" value="MurF"/>
    <property type="match status" value="1"/>
</dbReference>
<evidence type="ECO:0000313" key="15">
    <source>
        <dbReference type="EMBL" id="RKR02499.1"/>
    </source>
</evidence>
<dbReference type="Pfam" id="PF01225">
    <property type="entry name" value="Mur_ligase"/>
    <property type="match status" value="1"/>
</dbReference>